<keyword evidence="1" id="KW-0808">Transferase</keyword>
<sequence length="261" mass="28819">MVDSIRDFFDYIENPVRNLVVLDTSSPKPVRNMLNSLVEGQPTSLNFDPEDIGPISGDADTSIVVLVENGTVLAQSSVDELLESVLLINSDLFKTGAIDLGDVVLPDVLKGLDEVPFRVRGYPDANKQNLLFIIISRVIERIASETGRGTLRSSFQQLSRIHDEKGTYEVYDALCKQGVDVHIYGVGDLDTSKTPPATVHTGDTYEYKNAWVVVFTPPAGSDTSDCAALVALEDEPNVWNGFWTFRPEFVTRIDSYLAENM</sequence>
<reference evidence="1 2" key="1">
    <citation type="submission" date="2022-06" db="EMBL/GenBank/DDBJ databases">
        <title>Halogeometricum sp. a new haloarchaeum isolate from saline soil.</title>
        <authorList>
            <person name="Strakova D."/>
            <person name="Galisteo C."/>
            <person name="Sanchez-Porro C."/>
            <person name="Ventosa A."/>
        </authorList>
    </citation>
    <scope>NUCLEOTIDE SEQUENCE [LARGE SCALE GENOMIC DNA]</scope>
    <source>
        <strain evidence="2">S3BR25-2</strain>
    </source>
</reference>
<dbReference type="Proteomes" id="UP001254813">
    <property type="component" value="Unassembled WGS sequence"/>
</dbReference>
<name>A0ABU2G702_9EURY</name>
<keyword evidence="2" id="KW-1185">Reference proteome</keyword>
<organism evidence="1 2">
    <name type="scientific">Halogeometricum luteum</name>
    <dbReference type="NCBI Taxonomy" id="2950537"/>
    <lineage>
        <taxon>Archaea</taxon>
        <taxon>Methanobacteriati</taxon>
        <taxon>Methanobacteriota</taxon>
        <taxon>Stenosarchaea group</taxon>
        <taxon>Halobacteria</taxon>
        <taxon>Halobacteriales</taxon>
        <taxon>Haloferacaceae</taxon>
        <taxon>Halogeometricum</taxon>
    </lineage>
</organism>
<evidence type="ECO:0000313" key="2">
    <source>
        <dbReference type="Proteomes" id="UP001254813"/>
    </source>
</evidence>
<dbReference type="GO" id="GO:0016301">
    <property type="term" value="F:kinase activity"/>
    <property type="evidence" value="ECO:0007669"/>
    <property type="project" value="UniProtKB-KW"/>
</dbReference>
<dbReference type="RefSeq" id="WP_310930706.1">
    <property type="nucleotide sequence ID" value="NZ_JAMQOQ010000007.1"/>
</dbReference>
<keyword evidence="1" id="KW-0418">Kinase</keyword>
<protein>
    <submittedName>
        <fullName evidence="1">Histidine kinase</fullName>
    </submittedName>
</protein>
<dbReference type="EMBL" id="JAMQOQ010000007">
    <property type="protein sequence ID" value="MDS0296575.1"/>
    <property type="molecule type" value="Genomic_DNA"/>
</dbReference>
<proteinExistence type="predicted"/>
<comment type="caution">
    <text evidence="1">The sequence shown here is derived from an EMBL/GenBank/DDBJ whole genome shotgun (WGS) entry which is preliminary data.</text>
</comment>
<gene>
    <name evidence="1" type="ORF">NDI79_20585</name>
</gene>
<accession>A0ABU2G702</accession>
<evidence type="ECO:0000313" key="1">
    <source>
        <dbReference type="EMBL" id="MDS0296575.1"/>
    </source>
</evidence>